<organism evidence="4 5">
    <name type="scientific">Butyrivibrio hungatei</name>
    <dbReference type="NCBI Taxonomy" id="185008"/>
    <lineage>
        <taxon>Bacteria</taxon>
        <taxon>Bacillati</taxon>
        <taxon>Bacillota</taxon>
        <taxon>Clostridia</taxon>
        <taxon>Lachnospirales</taxon>
        <taxon>Lachnospiraceae</taxon>
        <taxon>Butyrivibrio</taxon>
    </lineage>
</organism>
<evidence type="ECO:0000313" key="4">
    <source>
        <dbReference type="EMBL" id="SCY23750.1"/>
    </source>
</evidence>
<dbReference type="AlphaFoldDB" id="A0A1G5EAM1"/>
<dbReference type="Proteomes" id="UP000183047">
    <property type="component" value="Unassembled WGS sequence"/>
</dbReference>
<dbReference type="InterPro" id="IPR005094">
    <property type="entry name" value="Endonuclease_MobA/VirD2"/>
</dbReference>
<evidence type="ECO:0000313" key="5">
    <source>
        <dbReference type="Proteomes" id="UP000183047"/>
    </source>
</evidence>
<keyword evidence="1" id="KW-0175">Coiled coil</keyword>
<keyword evidence="5" id="KW-1185">Reference proteome</keyword>
<protein>
    <submittedName>
        <fullName evidence="4">Relaxase/Mobilisation nuclease domain-containing protein</fullName>
    </submittedName>
</protein>
<gene>
    <name evidence="4" type="ORF">SAMN02910451_01872</name>
</gene>
<evidence type="ECO:0000259" key="3">
    <source>
        <dbReference type="Pfam" id="PF03432"/>
    </source>
</evidence>
<proteinExistence type="predicted"/>
<feature type="coiled-coil region" evidence="1">
    <location>
        <begin position="404"/>
        <end position="438"/>
    </location>
</feature>
<feature type="domain" description="MobA/VirD2-like nuclease" evidence="3">
    <location>
        <begin position="19"/>
        <end position="153"/>
    </location>
</feature>
<reference evidence="5" key="1">
    <citation type="submission" date="2016-10" db="EMBL/GenBank/DDBJ databases">
        <authorList>
            <person name="Varghese N."/>
            <person name="Submissions S."/>
        </authorList>
    </citation>
    <scope>NUCLEOTIDE SEQUENCE [LARGE SCALE GENOMIC DNA]</scope>
    <source>
        <strain evidence="5">XBD2006</strain>
    </source>
</reference>
<name>A0A1G5EAM1_9FIRM</name>
<accession>A0A1G5EAM1</accession>
<feature type="region of interest" description="Disordered" evidence="2">
    <location>
        <begin position="446"/>
        <end position="465"/>
    </location>
</feature>
<dbReference type="EMBL" id="FMUR01000010">
    <property type="protein sequence ID" value="SCY23750.1"/>
    <property type="molecule type" value="Genomic_DNA"/>
</dbReference>
<evidence type="ECO:0000256" key="1">
    <source>
        <dbReference type="SAM" id="Coils"/>
    </source>
</evidence>
<dbReference type="Pfam" id="PF03432">
    <property type="entry name" value="Relaxase"/>
    <property type="match status" value="1"/>
</dbReference>
<sequence>MHMNKGKSIQQCLKDRTDYAQNPEKTDGGILVSSYECDPKLVEEQFALAKREYQHNTGRENNNDVIAYQIRQAFKTGEITPEEANRIGYETAMRWTKGRHAFIVATHVDKAHIHNHIIYNSTNLDCNRKFRDFHLSGIALHKVSDIVCLENGLSVITPRKPSERSKRTVYPQRKSYREEIRESIDICMEQKPKDMEELIKLLQEMGYEIKRGKYVSLKGRDQKKFLRMRSLGAGYREEDLEKVFSGESAFTPDPKQQRTDENVYVKPEPKVDMLLDIQAMIAKGKGPGYERWAKVHNIKQMAQTLLFLEEHGLRDYDELSEKARAASERFGEITEKQKALEARLVEIAALKKHIINYSKTKDTYAEYRKSGYSKKVFEEHREAITLCKAAKEAFSKIEGKLPKIKELNQEYSEVLQEKKKTYAEYRQAKQDMKDLQTAKYNVDRLLKSEQSKEQDEKQKTTEQTL</sequence>
<evidence type="ECO:0000256" key="2">
    <source>
        <dbReference type="SAM" id="MobiDB-lite"/>
    </source>
</evidence>